<evidence type="ECO:0000256" key="2">
    <source>
        <dbReference type="SAM" id="Phobius"/>
    </source>
</evidence>
<keyword evidence="2" id="KW-0472">Membrane</keyword>
<gene>
    <name evidence="3" type="ORF">Pa4123_41650</name>
</gene>
<dbReference type="RefSeq" id="WP_281898145.1">
    <property type="nucleotide sequence ID" value="NZ_BSDI01000019.1"/>
</dbReference>
<feature type="compositionally biased region" description="Low complexity" evidence="1">
    <location>
        <begin position="62"/>
        <end position="81"/>
    </location>
</feature>
<dbReference type="Proteomes" id="UP001144280">
    <property type="component" value="Unassembled WGS sequence"/>
</dbReference>
<sequence length="199" mass="21172">MPDDVTAPSDRPVTRVRLPRMVRDYAWLAAAIGLGVVVLLCSVPFVSGTGLTWNSAEPVAVASSAPGATPDLTTPTAAPSPSATPKPSPSRTTQAPRKRATASPTTAAPRPSTSTAAVLTVLGPQSGDGLWQLVGGYCQRDEAWAKPGENGDGNWWCQRWNRSPEVVDMSAACLATYGRGAFAETSNRRDPFSWRCYRR</sequence>
<accession>A0ABQ5QWG2</accession>
<protein>
    <submittedName>
        <fullName evidence="3">Uncharacterized protein</fullName>
    </submittedName>
</protein>
<feature type="compositionally biased region" description="Low complexity" evidence="1">
    <location>
        <begin position="89"/>
        <end position="114"/>
    </location>
</feature>
<dbReference type="EMBL" id="BSDI01000019">
    <property type="protein sequence ID" value="GLH98890.1"/>
    <property type="molecule type" value="Genomic_DNA"/>
</dbReference>
<keyword evidence="4" id="KW-1185">Reference proteome</keyword>
<name>A0ABQ5QWG2_9ACTN</name>
<reference evidence="3" key="1">
    <citation type="submission" date="2022-12" db="EMBL/GenBank/DDBJ databases">
        <title>New Phytohabitans aurantiacus sp. RD004123 nov., an actinomycete isolated from soil.</title>
        <authorList>
            <person name="Triningsih D.W."/>
            <person name="Harunari E."/>
            <person name="Igarashi Y."/>
        </authorList>
    </citation>
    <scope>NUCLEOTIDE SEQUENCE</scope>
    <source>
        <strain evidence="3">RD004123</strain>
    </source>
</reference>
<proteinExistence type="predicted"/>
<comment type="caution">
    <text evidence="3">The sequence shown here is derived from an EMBL/GenBank/DDBJ whole genome shotgun (WGS) entry which is preliminary data.</text>
</comment>
<evidence type="ECO:0000256" key="1">
    <source>
        <dbReference type="SAM" id="MobiDB-lite"/>
    </source>
</evidence>
<feature type="transmembrane region" description="Helical" evidence="2">
    <location>
        <begin position="25"/>
        <end position="46"/>
    </location>
</feature>
<evidence type="ECO:0000313" key="4">
    <source>
        <dbReference type="Proteomes" id="UP001144280"/>
    </source>
</evidence>
<organism evidence="3 4">
    <name type="scientific">Phytohabitans aurantiacus</name>
    <dbReference type="NCBI Taxonomy" id="3016789"/>
    <lineage>
        <taxon>Bacteria</taxon>
        <taxon>Bacillati</taxon>
        <taxon>Actinomycetota</taxon>
        <taxon>Actinomycetes</taxon>
        <taxon>Micromonosporales</taxon>
        <taxon>Micromonosporaceae</taxon>
    </lineage>
</organism>
<keyword evidence="2" id="KW-1133">Transmembrane helix</keyword>
<feature type="region of interest" description="Disordered" evidence="1">
    <location>
        <begin position="62"/>
        <end position="114"/>
    </location>
</feature>
<keyword evidence="2" id="KW-0812">Transmembrane</keyword>
<evidence type="ECO:0000313" key="3">
    <source>
        <dbReference type="EMBL" id="GLH98890.1"/>
    </source>
</evidence>